<name>A0ABR2YJ75_9CHLO</name>
<feature type="domain" description="RRM" evidence="8">
    <location>
        <begin position="95"/>
        <end position="174"/>
    </location>
</feature>
<feature type="region of interest" description="Disordered" evidence="7">
    <location>
        <begin position="208"/>
        <end position="334"/>
    </location>
</feature>
<dbReference type="InterPro" id="IPR052084">
    <property type="entry name" value="SF3B4_spliceosome_assoc"/>
</dbReference>
<dbReference type="PANTHER" id="PTHR48030">
    <property type="entry name" value="SPLICING FACTOR 3B SUBUNIT 4"/>
    <property type="match status" value="1"/>
</dbReference>
<evidence type="ECO:0000256" key="5">
    <source>
        <dbReference type="ARBA" id="ARBA00023242"/>
    </source>
</evidence>
<sequence length="334" mass="36008">MLDRNQDATVYVGNLDVQLSEELVWELFVQSGPVVNVYLPKDRVTSQHQGYGFVEFKSEEDADYAIKILNMIKVYGKPIRVNKASQDKKTQDVGANLFIGNIDPDVDEKLLYDTFSAFGMIIQTPKIMRDPETGASRGFGFVSYDSFEASDKAIEAMNGQFLCNRPITVSYAYKKDTKGERHGTPAERLLAEQQRSKAAAANRPHMLFASGPRQRPDGGLPPSADNVPGPPPPPPAPGAPGMMYPGGPPMPMPGSAPPQWAPPPQQYGGPPRPPPWAGQPGGPPAPWGQHGLGMPPPPMGYAPGRPMPPPGYGMPPPGWQPHGMPPPAPQAPPQ</sequence>
<dbReference type="CDD" id="cd12335">
    <property type="entry name" value="RRM2_SF3B4"/>
    <property type="match status" value="1"/>
</dbReference>
<feature type="compositionally biased region" description="Pro residues" evidence="7">
    <location>
        <begin position="228"/>
        <end position="238"/>
    </location>
</feature>
<comment type="caution">
    <text evidence="9">The sequence shown here is derived from an EMBL/GenBank/DDBJ whole genome shotgun (WGS) entry which is preliminary data.</text>
</comment>
<keyword evidence="10" id="KW-1185">Reference proteome</keyword>
<dbReference type="InterPro" id="IPR035979">
    <property type="entry name" value="RBD_domain_sf"/>
</dbReference>
<dbReference type="Proteomes" id="UP001491310">
    <property type="component" value="Unassembled WGS sequence"/>
</dbReference>
<evidence type="ECO:0000259" key="8">
    <source>
        <dbReference type="PROSITE" id="PS50102"/>
    </source>
</evidence>
<comment type="similarity">
    <text evidence="2">Belongs to the SF3B4 family.</text>
</comment>
<comment type="subcellular location">
    <subcellularLocation>
        <location evidence="1">Nucleus</location>
    </subcellularLocation>
</comment>
<dbReference type="Gene3D" id="3.30.70.330">
    <property type="match status" value="2"/>
</dbReference>
<proteinExistence type="inferred from homology"/>
<evidence type="ECO:0000313" key="9">
    <source>
        <dbReference type="EMBL" id="KAK9906573.1"/>
    </source>
</evidence>
<evidence type="ECO:0000313" key="10">
    <source>
        <dbReference type="Proteomes" id="UP001491310"/>
    </source>
</evidence>
<dbReference type="CDD" id="cd12334">
    <property type="entry name" value="RRM1_SF3B4"/>
    <property type="match status" value="1"/>
</dbReference>
<keyword evidence="5" id="KW-0539">Nucleus</keyword>
<dbReference type="SUPFAM" id="SSF54928">
    <property type="entry name" value="RNA-binding domain, RBD"/>
    <property type="match status" value="1"/>
</dbReference>
<evidence type="ECO:0000256" key="4">
    <source>
        <dbReference type="ARBA" id="ARBA00022884"/>
    </source>
</evidence>
<dbReference type="PANTHER" id="PTHR48030:SF3">
    <property type="entry name" value="SPLICING FACTOR 3B SUBUNIT 4"/>
    <property type="match status" value="1"/>
</dbReference>
<dbReference type="InterPro" id="IPR034158">
    <property type="entry name" value="SF3B4_RRM1"/>
</dbReference>
<feature type="domain" description="RRM" evidence="8">
    <location>
        <begin position="8"/>
        <end position="86"/>
    </location>
</feature>
<dbReference type="InterPro" id="IPR012677">
    <property type="entry name" value="Nucleotide-bd_a/b_plait_sf"/>
</dbReference>
<evidence type="ECO:0000256" key="3">
    <source>
        <dbReference type="ARBA" id="ARBA00022737"/>
    </source>
</evidence>
<keyword evidence="3" id="KW-0677">Repeat</keyword>
<evidence type="ECO:0000256" key="7">
    <source>
        <dbReference type="SAM" id="MobiDB-lite"/>
    </source>
</evidence>
<dbReference type="SMART" id="SM00360">
    <property type="entry name" value="RRM"/>
    <property type="match status" value="2"/>
</dbReference>
<dbReference type="InterPro" id="IPR034159">
    <property type="entry name" value="SF3B4_RRM2"/>
</dbReference>
<feature type="compositionally biased region" description="Pro residues" evidence="7">
    <location>
        <begin position="246"/>
        <end position="286"/>
    </location>
</feature>
<evidence type="ECO:0000256" key="2">
    <source>
        <dbReference type="ARBA" id="ARBA00008363"/>
    </source>
</evidence>
<protein>
    <recommendedName>
        <fullName evidence="8">RRM domain-containing protein</fullName>
    </recommendedName>
</protein>
<feature type="compositionally biased region" description="Pro residues" evidence="7">
    <location>
        <begin position="294"/>
        <end position="334"/>
    </location>
</feature>
<accession>A0ABR2YJ75</accession>
<dbReference type="InterPro" id="IPR000504">
    <property type="entry name" value="RRM_dom"/>
</dbReference>
<evidence type="ECO:0000256" key="6">
    <source>
        <dbReference type="PROSITE-ProRule" id="PRU00176"/>
    </source>
</evidence>
<keyword evidence="4 6" id="KW-0694">RNA-binding</keyword>
<dbReference type="EMBL" id="JALJOT010000010">
    <property type="protein sequence ID" value="KAK9906573.1"/>
    <property type="molecule type" value="Genomic_DNA"/>
</dbReference>
<gene>
    <name evidence="9" type="ORF">WJX75_004425</name>
</gene>
<dbReference type="Pfam" id="PF00076">
    <property type="entry name" value="RRM_1"/>
    <property type="match status" value="2"/>
</dbReference>
<dbReference type="PROSITE" id="PS50102">
    <property type="entry name" value="RRM"/>
    <property type="match status" value="2"/>
</dbReference>
<evidence type="ECO:0000256" key="1">
    <source>
        <dbReference type="ARBA" id="ARBA00004123"/>
    </source>
</evidence>
<reference evidence="9 10" key="1">
    <citation type="journal article" date="2024" name="Nat. Commun.">
        <title>Phylogenomics reveals the evolutionary origins of lichenization in chlorophyte algae.</title>
        <authorList>
            <person name="Puginier C."/>
            <person name="Libourel C."/>
            <person name="Otte J."/>
            <person name="Skaloud P."/>
            <person name="Haon M."/>
            <person name="Grisel S."/>
            <person name="Petersen M."/>
            <person name="Berrin J.G."/>
            <person name="Delaux P.M."/>
            <person name="Dal Grande F."/>
            <person name="Keller J."/>
        </authorList>
    </citation>
    <scope>NUCLEOTIDE SEQUENCE [LARGE SCALE GENOMIC DNA]</scope>
    <source>
        <strain evidence="9 10">SAG 216-7</strain>
    </source>
</reference>
<organism evidence="9 10">
    <name type="scientific">Coccomyxa subellipsoidea</name>
    <dbReference type="NCBI Taxonomy" id="248742"/>
    <lineage>
        <taxon>Eukaryota</taxon>
        <taxon>Viridiplantae</taxon>
        <taxon>Chlorophyta</taxon>
        <taxon>core chlorophytes</taxon>
        <taxon>Trebouxiophyceae</taxon>
        <taxon>Trebouxiophyceae incertae sedis</taxon>
        <taxon>Coccomyxaceae</taxon>
        <taxon>Coccomyxa</taxon>
    </lineage>
</organism>